<dbReference type="Proteomes" id="UP000264006">
    <property type="component" value="Chromosome"/>
</dbReference>
<dbReference type="PANTHER" id="PTHR43491">
    <property type="entry name" value="UDP-N-ACETYL-D-MANNOSAMINE DEHYDROGENASE"/>
    <property type="match status" value="1"/>
</dbReference>
<dbReference type="SUPFAM" id="SSF52413">
    <property type="entry name" value="UDP-glucose/GDP-mannose dehydrogenase C-terminal domain"/>
    <property type="match status" value="1"/>
</dbReference>
<evidence type="ECO:0000259" key="4">
    <source>
        <dbReference type="SMART" id="SM00984"/>
    </source>
</evidence>
<organism evidence="5 6">
    <name type="scientific">Euzebya pacifica</name>
    <dbReference type="NCBI Taxonomy" id="1608957"/>
    <lineage>
        <taxon>Bacteria</taxon>
        <taxon>Bacillati</taxon>
        <taxon>Actinomycetota</taxon>
        <taxon>Nitriliruptoria</taxon>
        <taxon>Euzebyales</taxon>
    </lineage>
</organism>
<dbReference type="PANTHER" id="PTHR43491:SF5">
    <property type="entry name" value="UDP-N-ACETYL-D-MANNOSAMINE DEHYDROGENASE"/>
    <property type="match status" value="1"/>
</dbReference>
<keyword evidence="6" id="KW-1185">Reference proteome</keyword>
<accession>A0A346XW29</accession>
<dbReference type="PIRSF" id="PIRSF500136">
    <property type="entry name" value="UDP_ManNAc_DH"/>
    <property type="match status" value="1"/>
</dbReference>
<dbReference type="InterPro" id="IPR008927">
    <property type="entry name" value="6-PGluconate_DH-like_C_sf"/>
</dbReference>
<evidence type="ECO:0000256" key="1">
    <source>
        <dbReference type="ARBA" id="ARBA00023002"/>
    </source>
</evidence>
<dbReference type="EMBL" id="CP031165">
    <property type="protein sequence ID" value="AXV06426.1"/>
    <property type="molecule type" value="Genomic_DNA"/>
</dbReference>
<dbReference type="InterPro" id="IPR036291">
    <property type="entry name" value="NAD(P)-bd_dom_sf"/>
</dbReference>
<evidence type="ECO:0000313" key="6">
    <source>
        <dbReference type="Proteomes" id="UP000264006"/>
    </source>
</evidence>
<dbReference type="InterPro" id="IPR014027">
    <property type="entry name" value="UDP-Glc/GDP-Man_DH_C"/>
</dbReference>
<reference evidence="5 6" key="1">
    <citation type="submission" date="2018-09" db="EMBL/GenBank/DDBJ databases">
        <title>Complete genome sequence of Euzebya sp. DY32-46 isolated from seawater of Pacific Ocean.</title>
        <authorList>
            <person name="Xu L."/>
            <person name="Wu Y.-H."/>
            <person name="Xu X.-W."/>
        </authorList>
    </citation>
    <scope>NUCLEOTIDE SEQUENCE [LARGE SCALE GENOMIC DNA]</scope>
    <source>
        <strain evidence="5 6">DY32-46</strain>
    </source>
</reference>
<dbReference type="AlphaFoldDB" id="A0A346XW29"/>
<gene>
    <name evidence="5" type="ORF">DVS28_a1735</name>
</gene>
<dbReference type="KEGG" id="euz:DVS28_a1735"/>
<dbReference type="GO" id="GO:0051287">
    <property type="term" value="F:NAD binding"/>
    <property type="evidence" value="ECO:0007669"/>
    <property type="project" value="InterPro"/>
</dbReference>
<dbReference type="Pfam" id="PF03720">
    <property type="entry name" value="UDPG_MGDP_dh_C"/>
    <property type="match status" value="1"/>
</dbReference>
<dbReference type="Pfam" id="PF03721">
    <property type="entry name" value="UDPG_MGDP_dh_N"/>
    <property type="match status" value="1"/>
</dbReference>
<feature type="domain" description="UDP-glucose/GDP-mannose dehydrogenase C-terminal" evidence="4">
    <location>
        <begin position="322"/>
        <end position="415"/>
    </location>
</feature>
<comment type="similarity">
    <text evidence="3">Belongs to the UDP-glucose/GDP-mannose dehydrogenase family.</text>
</comment>
<dbReference type="SUPFAM" id="SSF48179">
    <property type="entry name" value="6-phosphogluconate dehydrogenase C-terminal domain-like"/>
    <property type="match status" value="1"/>
</dbReference>
<name>A0A346XW29_9ACTN</name>
<dbReference type="NCBIfam" id="TIGR03026">
    <property type="entry name" value="NDP-sugDHase"/>
    <property type="match status" value="1"/>
</dbReference>
<protein>
    <submittedName>
        <fullName evidence="5">UDP-N-acetyl-D-mannosaminuronic acid dehydrogenase</fullName>
    </submittedName>
</protein>
<dbReference type="InterPro" id="IPR028359">
    <property type="entry name" value="UDP_ManNAc/GlcNAc_DH"/>
</dbReference>
<dbReference type="Pfam" id="PF00984">
    <property type="entry name" value="UDPG_MGDP_dh"/>
    <property type="match status" value="1"/>
</dbReference>
<dbReference type="OrthoDB" id="5193947at2"/>
<dbReference type="InterPro" id="IPR036220">
    <property type="entry name" value="UDP-Glc/GDP-Man_DH_C_sf"/>
</dbReference>
<dbReference type="Gene3D" id="3.40.50.720">
    <property type="entry name" value="NAD(P)-binding Rossmann-like Domain"/>
    <property type="match status" value="2"/>
</dbReference>
<dbReference type="GO" id="GO:0016628">
    <property type="term" value="F:oxidoreductase activity, acting on the CH-CH group of donors, NAD or NADP as acceptor"/>
    <property type="evidence" value="ECO:0007669"/>
    <property type="project" value="InterPro"/>
</dbReference>
<dbReference type="InterPro" id="IPR014026">
    <property type="entry name" value="UDP-Glc/GDP-Man_DH_dimer"/>
</dbReference>
<proteinExistence type="inferred from homology"/>
<evidence type="ECO:0000313" key="5">
    <source>
        <dbReference type="EMBL" id="AXV06426.1"/>
    </source>
</evidence>
<dbReference type="SMART" id="SM00984">
    <property type="entry name" value="UDPG_MGDP_dh_C"/>
    <property type="match status" value="1"/>
</dbReference>
<evidence type="ECO:0000256" key="3">
    <source>
        <dbReference type="PIRNR" id="PIRNR000124"/>
    </source>
</evidence>
<sequence>MDVTVVGLGKIGLPLAVQIAGKGHRVHGADISQAVVDLVNAGREPFPGETDLDVRLKQVVADGSLTASTDTIDCVSRSEAVIVVVPLVVDADMVPDFAAMDAATAAVAAGLQPGTLVCYETTIPLHTTRQRLVPALASGSGLTPGEDLFVCHSPERVYSGRIFADLARYPKLVGGIDEASTQRAVAFYESILDFDERPELPQPNGVWDLGSAEAAEMAKLAETTYRDVNIALANTFAIQADRMGVDVHKVIAAANSQPYSHIHTPGVAVGGHCIPVYPRLYLAGHRDADLVTTARTANEAMPAHTVGLLKEALGDLLGRRIVVLGAAFRGGVKEIAFSGVFPVVEELRNRGAVPVVHDPLYTDDELAAMGFDAYHLGEPADGALLQADHPEYRDLTPTDIPGIKALADGRNITDPTRWTGVARVVVGGGRVQR</sequence>
<keyword evidence="2" id="KW-0520">NAD</keyword>
<dbReference type="RefSeq" id="WP_114591079.1">
    <property type="nucleotide sequence ID" value="NZ_CP031165.1"/>
</dbReference>
<dbReference type="PIRSF" id="PIRSF000124">
    <property type="entry name" value="UDPglc_GDPman_dh"/>
    <property type="match status" value="1"/>
</dbReference>
<dbReference type="InterPro" id="IPR001732">
    <property type="entry name" value="UDP-Glc/GDP-Man_DH_N"/>
</dbReference>
<dbReference type="SUPFAM" id="SSF51735">
    <property type="entry name" value="NAD(P)-binding Rossmann-fold domains"/>
    <property type="match status" value="1"/>
</dbReference>
<dbReference type="GO" id="GO:0000271">
    <property type="term" value="P:polysaccharide biosynthetic process"/>
    <property type="evidence" value="ECO:0007669"/>
    <property type="project" value="InterPro"/>
</dbReference>
<dbReference type="GO" id="GO:0016616">
    <property type="term" value="F:oxidoreductase activity, acting on the CH-OH group of donors, NAD or NADP as acceptor"/>
    <property type="evidence" value="ECO:0007669"/>
    <property type="project" value="InterPro"/>
</dbReference>
<keyword evidence="1" id="KW-0560">Oxidoreductase</keyword>
<evidence type="ECO:0000256" key="2">
    <source>
        <dbReference type="ARBA" id="ARBA00023027"/>
    </source>
</evidence>
<dbReference type="InterPro" id="IPR017476">
    <property type="entry name" value="UDP-Glc/GDP-Man"/>
</dbReference>